<dbReference type="Pfam" id="PF06314">
    <property type="entry name" value="ADC"/>
    <property type="match status" value="1"/>
</dbReference>
<comment type="caution">
    <text evidence="2">The sequence shown here is derived from an EMBL/GenBank/DDBJ whole genome shotgun (WGS) entry which is preliminary data.</text>
</comment>
<gene>
    <name evidence="2" type="ORF">NCTC8139_00270</name>
</gene>
<sequence length="286" mass="30854">MNPRRQRTLIRIAAVVASAGILGTTAALSVPTADAVPSEWMNAQATIPESNLSPQEIEAGRKVTSVPAVWDIHTDGMLVWDMPAGPDDIGALSPSLRPGATPTRKTAWFAGYDRSTVGPYKEFGALLQYRNSGGYRLNIPFLPVSTAESMVSAREMAGTPKVIGTFSEERFRPGNTVVAKGDGWSITARVETLTGQSGPTPPLMADFTSLPFEQSMFRVEHATKDGRRWVQDKKVKATLPPSSLTAIRVHVTTVGSPQLRRLVPSGTYTGVYIPTAAFEIYGVNPR</sequence>
<feature type="chain" id="PRO_5044753232" evidence="1">
    <location>
        <begin position="30"/>
        <end position="286"/>
    </location>
</feature>
<dbReference type="AlphaFoldDB" id="A0ABD7UXU6"/>
<dbReference type="InterPro" id="IPR023375">
    <property type="entry name" value="ADC_dom_sf"/>
</dbReference>
<protein>
    <submittedName>
        <fullName evidence="2">Acetoacetate decarboxylase (ADC)</fullName>
    </submittedName>
</protein>
<proteinExistence type="predicted"/>
<feature type="signal peptide" evidence="1">
    <location>
        <begin position="1"/>
        <end position="29"/>
    </location>
</feature>
<evidence type="ECO:0000256" key="1">
    <source>
        <dbReference type="SAM" id="SignalP"/>
    </source>
</evidence>
<dbReference type="GeneID" id="60748326"/>
<name>A0ABD7UXU6_9ACTN</name>
<dbReference type="RefSeq" id="WP_131733233.1">
    <property type="nucleotide sequence ID" value="NZ_CAACYD010000003.1"/>
</dbReference>
<dbReference type="EMBL" id="CAACYD010000003">
    <property type="protein sequence ID" value="VFA81215.1"/>
    <property type="molecule type" value="Genomic_DNA"/>
</dbReference>
<evidence type="ECO:0000313" key="2">
    <source>
        <dbReference type="EMBL" id="VFA81215.1"/>
    </source>
</evidence>
<keyword evidence="1" id="KW-0732">Signal</keyword>
<dbReference type="SUPFAM" id="SSF160104">
    <property type="entry name" value="Acetoacetate decarboxylase-like"/>
    <property type="match status" value="1"/>
</dbReference>
<dbReference type="Gene3D" id="2.40.400.10">
    <property type="entry name" value="Acetoacetate decarboxylase-like"/>
    <property type="match status" value="1"/>
</dbReference>
<organism evidence="2 3">
    <name type="scientific">Gordonia paraffinivorans</name>
    <dbReference type="NCBI Taxonomy" id="175628"/>
    <lineage>
        <taxon>Bacteria</taxon>
        <taxon>Bacillati</taxon>
        <taxon>Actinomycetota</taxon>
        <taxon>Actinomycetes</taxon>
        <taxon>Mycobacteriales</taxon>
        <taxon>Gordoniaceae</taxon>
        <taxon>Gordonia</taxon>
    </lineage>
</organism>
<evidence type="ECO:0000313" key="3">
    <source>
        <dbReference type="Proteomes" id="UP000360750"/>
    </source>
</evidence>
<reference evidence="2 3" key="1">
    <citation type="submission" date="2019-02" db="EMBL/GenBank/DDBJ databases">
        <authorList>
            <consortium name="Pathogen Informatics"/>
        </authorList>
    </citation>
    <scope>NUCLEOTIDE SEQUENCE [LARGE SCALE GENOMIC DNA]</scope>
    <source>
        <strain evidence="2 3">3012STDY6756503</strain>
    </source>
</reference>
<dbReference type="InterPro" id="IPR010451">
    <property type="entry name" value="Acetoacetate_decarboxylase"/>
</dbReference>
<accession>A0ABD7UXU6</accession>
<dbReference type="Proteomes" id="UP000360750">
    <property type="component" value="Unassembled WGS sequence"/>
</dbReference>